<name>A0ABD5QKC3_9EURY</name>
<reference evidence="1 2" key="1">
    <citation type="journal article" date="2019" name="Int. J. Syst. Evol. Microbiol.">
        <title>The Global Catalogue of Microorganisms (GCM) 10K type strain sequencing project: providing services to taxonomists for standard genome sequencing and annotation.</title>
        <authorList>
            <consortium name="The Broad Institute Genomics Platform"/>
            <consortium name="The Broad Institute Genome Sequencing Center for Infectious Disease"/>
            <person name="Wu L."/>
            <person name="Ma J."/>
        </authorList>
    </citation>
    <scope>NUCLEOTIDE SEQUENCE [LARGE SCALE GENOMIC DNA]</scope>
    <source>
        <strain evidence="1 2">CGMCC 1.15824</strain>
    </source>
</reference>
<dbReference type="InterPro" id="IPR011991">
    <property type="entry name" value="ArsR-like_HTH"/>
</dbReference>
<dbReference type="Proteomes" id="UP001595925">
    <property type="component" value="Unassembled WGS sequence"/>
</dbReference>
<protein>
    <submittedName>
        <fullName evidence="1">ArsR/SmtB family transcription factor</fullName>
    </submittedName>
</protein>
<dbReference type="EMBL" id="JBHSJG010000048">
    <property type="protein sequence ID" value="MFC4989469.1"/>
    <property type="molecule type" value="Genomic_DNA"/>
</dbReference>
<keyword evidence="2" id="KW-1185">Reference proteome</keyword>
<gene>
    <name evidence="1" type="ORF">ACFPFO_17240</name>
</gene>
<dbReference type="InterPro" id="IPR036390">
    <property type="entry name" value="WH_DNA-bd_sf"/>
</dbReference>
<dbReference type="CDD" id="cd00090">
    <property type="entry name" value="HTH_ARSR"/>
    <property type="match status" value="1"/>
</dbReference>
<evidence type="ECO:0000313" key="2">
    <source>
        <dbReference type="Proteomes" id="UP001595925"/>
    </source>
</evidence>
<dbReference type="SUPFAM" id="SSF46785">
    <property type="entry name" value="Winged helix' DNA-binding domain"/>
    <property type="match status" value="1"/>
</dbReference>
<organism evidence="1 2">
    <name type="scientific">Saliphagus infecundisoli</name>
    <dbReference type="NCBI Taxonomy" id="1849069"/>
    <lineage>
        <taxon>Archaea</taxon>
        <taxon>Methanobacteriati</taxon>
        <taxon>Methanobacteriota</taxon>
        <taxon>Stenosarchaea group</taxon>
        <taxon>Halobacteria</taxon>
        <taxon>Halobacteriales</taxon>
        <taxon>Natrialbaceae</taxon>
        <taxon>Saliphagus</taxon>
    </lineage>
</organism>
<sequence>MSGKVNDAGATTVPEPTRQLDVLGDDCARTILVATSEGPHTAKELADRTNCSSATVYRRLNDLLESDLVEECIRFADDGSHTTAYEATVDRVHVEIGGGGIDVGVVRSGGPSNPGELE</sequence>
<dbReference type="Pfam" id="PF12840">
    <property type="entry name" value="HTH_20"/>
    <property type="match status" value="1"/>
</dbReference>
<dbReference type="Gene3D" id="1.10.10.10">
    <property type="entry name" value="Winged helix-like DNA-binding domain superfamily/Winged helix DNA-binding domain"/>
    <property type="match status" value="1"/>
</dbReference>
<comment type="caution">
    <text evidence="1">The sequence shown here is derived from an EMBL/GenBank/DDBJ whole genome shotgun (WGS) entry which is preliminary data.</text>
</comment>
<dbReference type="InterPro" id="IPR036388">
    <property type="entry name" value="WH-like_DNA-bd_sf"/>
</dbReference>
<proteinExistence type="predicted"/>
<accession>A0ABD5QKC3</accession>
<dbReference type="AlphaFoldDB" id="A0ABD5QKC3"/>
<dbReference type="RefSeq" id="WP_224829234.1">
    <property type="nucleotide sequence ID" value="NZ_JAIVEF010000018.1"/>
</dbReference>
<evidence type="ECO:0000313" key="1">
    <source>
        <dbReference type="EMBL" id="MFC4989469.1"/>
    </source>
</evidence>